<sequence length="54" mass="5661">MGPGLSILMVMAMGINRKAVINKPTKLPTISIVRLIQEHTEGWVSGGCGNPGEG</sequence>
<proteinExistence type="predicted"/>
<evidence type="ECO:0000313" key="2">
    <source>
        <dbReference type="Proteomes" id="UP000018198"/>
    </source>
</evidence>
<reference evidence="1 2" key="1">
    <citation type="submission" date="2013-01" db="EMBL/GenBank/DDBJ databases">
        <authorList>
            <person name="Bench S."/>
        </authorList>
    </citation>
    <scope>NUCLEOTIDE SEQUENCE [LARGE SCALE GENOMIC DNA]</scope>
    <source>
        <strain evidence="1 2">WH 0401</strain>
    </source>
</reference>
<organism evidence="1 2">
    <name type="scientific">Crocosphaera watsonii WH 0401</name>
    <dbReference type="NCBI Taxonomy" id="555881"/>
    <lineage>
        <taxon>Bacteria</taxon>
        <taxon>Bacillati</taxon>
        <taxon>Cyanobacteriota</taxon>
        <taxon>Cyanophyceae</taxon>
        <taxon>Oscillatoriophycideae</taxon>
        <taxon>Chroococcales</taxon>
        <taxon>Aphanothecaceae</taxon>
        <taxon>Crocosphaera</taxon>
    </lineage>
</organism>
<protein>
    <submittedName>
        <fullName evidence="1">Uncharacterized protein</fullName>
    </submittedName>
</protein>
<dbReference type="AlphaFoldDB" id="T2J862"/>
<evidence type="ECO:0000313" key="1">
    <source>
        <dbReference type="EMBL" id="CCQ60687.1"/>
    </source>
</evidence>
<name>T2J862_CROWT</name>
<comment type="caution">
    <text evidence="1">The sequence shown here is derived from an EMBL/GenBank/DDBJ whole genome shotgun (WGS) entry which is preliminary data.</text>
</comment>
<dbReference type="EMBL" id="CAQM01000184">
    <property type="protein sequence ID" value="CCQ60687.1"/>
    <property type="molecule type" value="Genomic_DNA"/>
</dbReference>
<gene>
    <name evidence="1" type="ORF">CWATWH0401_2471</name>
</gene>
<reference evidence="1 2" key="2">
    <citation type="submission" date="2013-09" db="EMBL/GenBank/DDBJ databases">
        <title>Whole genome comparison of six Crocosphaera watsonii strains with differing phenotypes.</title>
        <authorList>
            <person name="Bench S.R."/>
            <person name="Heller P."/>
            <person name="Frank I."/>
            <person name="Arciniega M."/>
            <person name="Shilova I.N."/>
            <person name="Zehr J.P."/>
        </authorList>
    </citation>
    <scope>NUCLEOTIDE SEQUENCE [LARGE SCALE GENOMIC DNA]</scope>
    <source>
        <strain evidence="1 2">WH 0401</strain>
    </source>
</reference>
<dbReference type="Proteomes" id="UP000018198">
    <property type="component" value="Unassembled WGS sequence"/>
</dbReference>
<accession>T2J862</accession>